<dbReference type="Proteomes" id="UP000537775">
    <property type="component" value="Unassembled WGS sequence"/>
</dbReference>
<feature type="region of interest" description="Disordered" evidence="1">
    <location>
        <begin position="175"/>
        <end position="224"/>
    </location>
</feature>
<feature type="transmembrane region" description="Helical" evidence="2">
    <location>
        <begin position="109"/>
        <end position="132"/>
    </location>
</feature>
<reference evidence="3 4" key="1">
    <citation type="submission" date="2020-08" db="EMBL/GenBank/DDBJ databases">
        <title>Sequencing the genomes of 1000 actinobacteria strains.</title>
        <authorList>
            <person name="Klenk H.-P."/>
        </authorList>
    </citation>
    <scope>NUCLEOTIDE SEQUENCE [LARGE SCALE GENOMIC DNA]</scope>
    <source>
        <strain evidence="3 4">DSM 12511</strain>
    </source>
</reference>
<accession>A0A7X0FNC0</accession>
<gene>
    <name evidence="3" type="ORF">HD594_001000</name>
</gene>
<protein>
    <submittedName>
        <fullName evidence="3">Small-conductance mechanosensitive channel</fullName>
    </submittedName>
</protein>
<feature type="transmembrane region" description="Helical" evidence="2">
    <location>
        <begin position="68"/>
        <end position="88"/>
    </location>
</feature>
<name>A0A7X0FNC0_9MICO</name>
<keyword evidence="2" id="KW-0472">Membrane</keyword>
<evidence type="ECO:0000313" key="3">
    <source>
        <dbReference type="EMBL" id="MBB6390687.1"/>
    </source>
</evidence>
<dbReference type="RefSeq" id="WP_184749905.1">
    <property type="nucleotide sequence ID" value="NZ_BAAAJR010000003.1"/>
</dbReference>
<keyword evidence="4" id="KW-1185">Reference proteome</keyword>
<feature type="transmembrane region" description="Helical" evidence="2">
    <location>
        <begin position="138"/>
        <end position="160"/>
    </location>
</feature>
<comment type="caution">
    <text evidence="3">The sequence shown here is derived from an EMBL/GenBank/DDBJ whole genome shotgun (WGS) entry which is preliminary data.</text>
</comment>
<evidence type="ECO:0000256" key="1">
    <source>
        <dbReference type="SAM" id="MobiDB-lite"/>
    </source>
</evidence>
<organism evidence="3 4">
    <name type="scientific">Microbacterium thalassium</name>
    <dbReference type="NCBI Taxonomy" id="362649"/>
    <lineage>
        <taxon>Bacteria</taxon>
        <taxon>Bacillati</taxon>
        <taxon>Actinomycetota</taxon>
        <taxon>Actinomycetes</taxon>
        <taxon>Micrococcales</taxon>
        <taxon>Microbacteriaceae</taxon>
        <taxon>Microbacterium</taxon>
    </lineage>
</organism>
<evidence type="ECO:0000256" key="2">
    <source>
        <dbReference type="SAM" id="Phobius"/>
    </source>
</evidence>
<feature type="transmembrane region" description="Helical" evidence="2">
    <location>
        <begin position="37"/>
        <end position="62"/>
    </location>
</feature>
<proteinExistence type="predicted"/>
<dbReference type="AlphaFoldDB" id="A0A7X0FNC0"/>
<dbReference type="EMBL" id="JACHML010000001">
    <property type="protein sequence ID" value="MBB6390687.1"/>
    <property type="molecule type" value="Genomic_DNA"/>
</dbReference>
<feature type="transmembrane region" description="Helical" evidence="2">
    <location>
        <begin position="6"/>
        <end position="25"/>
    </location>
</feature>
<sequence>MNEELFLHLAEIGGVYVGFGALISLRSAEAREPHARGYLRGIVWMGSGVVLLALLPVLMVGYGLAGHALWVVCAAVAAVVYVAIVVMLNRTPELSGEYESRHRAYGLAFMSLGAPLHLAIAGTLLVILLGVAPAIEPTLYATAVTAVLAFATWTLVMLVWDPLPPKRARKAAAVRAHGQAPTSGASSSAMGNHAARPRPSAGRHGSRARRVRAMTGSRTGGGAR</sequence>
<keyword evidence="2" id="KW-0812">Transmembrane</keyword>
<feature type="compositionally biased region" description="Polar residues" evidence="1">
    <location>
        <begin position="180"/>
        <end position="190"/>
    </location>
</feature>
<keyword evidence="2" id="KW-1133">Transmembrane helix</keyword>
<evidence type="ECO:0000313" key="4">
    <source>
        <dbReference type="Proteomes" id="UP000537775"/>
    </source>
</evidence>